<accession>A0AA36BGD9</accession>
<organism evidence="4 5">
    <name type="scientific">Octopus vulgaris</name>
    <name type="common">Common octopus</name>
    <dbReference type="NCBI Taxonomy" id="6645"/>
    <lineage>
        <taxon>Eukaryota</taxon>
        <taxon>Metazoa</taxon>
        <taxon>Spiralia</taxon>
        <taxon>Lophotrochozoa</taxon>
        <taxon>Mollusca</taxon>
        <taxon>Cephalopoda</taxon>
        <taxon>Coleoidea</taxon>
        <taxon>Octopodiformes</taxon>
        <taxon>Octopoda</taxon>
        <taxon>Incirrata</taxon>
        <taxon>Octopodidae</taxon>
        <taxon>Octopus</taxon>
    </lineage>
</organism>
<protein>
    <submittedName>
        <fullName evidence="4">Ras-related protein Rab-13-like</fullName>
    </submittedName>
</protein>
<sequence>MEQSHSNIADASYKVLVLGETCVGKTALINCLVGREFRSSMLPTIGVDFVKKTFNVDGARIQLAVWDTAGQERFRSITKMQYRGAQGIVLVYDVTNPSTFTHLSYWMNSINNIARKEISHSHNHLEPVPIVLIGNKIDLKDRIKVSTSKGKKLAAREMAFEFFETSAKTGENVQLVFERLAYHITDICNPQLMSQYYPNLTIPEEITKAELNDSPPFKLFKFQPATIEYAENIGQSEESMNSTKGPICNC</sequence>
<evidence type="ECO:0000256" key="1">
    <source>
        <dbReference type="ARBA" id="ARBA00022741"/>
    </source>
</evidence>
<evidence type="ECO:0000256" key="2">
    <source>
        <dbReference type="ARBA" id="ARBA00023134"/>
    </source>
</evidence>
<dbReference type="PANTHER" id="PTHR47977">
    <property type="entry name" value="RAS-RELATED PROTEIN RAB"/>
    <property type="match status" value="1"/>
</dbReference>
<reference evidence="4" key="1">
    <citation type="submission" date="2023-08" db="EMBL/GenBank/DDBJ databases">
        <authorList>
            <person name="Alioto T."/>
            <person name="Alioto T."/>
            <person name="Gomez Garrido J."/>
        </authorList>
    </citation>
    <scope>NUCLEOTIDE SEQUENCE</scope>
</reference>
<dbReference type="Pfam" id="PF00071">
    <property type="entry name" value="Ras"/>
    <property type="match status" value="1"/>
</dbReference>
<proteinExistence type="predicted"/>
<dbReference type="InterPro" id="IPR027417">
    <property type="entry name" value="P-loop_NTPase"/>
</dbReference>
<dbReference type="SMART" id="SM00173">
    <property type="entry name" value="RAS"/>
    <property type="match status" value="1"/>
</dbReference>
<gene>
    <name evidence="4" type="ORF">OCTVUL_1B005778</name>
</gene>
<dbReference type="InterPro" id="IPR005225">
    <property type="entry name" value="Small_GTP-bd"/>
</dbReference>
<keyword evidence="5" id="KW-1185">Reference proteome</keyword>
<dbReference type="AlphaFoldDB" id="A0AA36BGD9"/>
<dbReference type="SMART" id="SM00176">
    <property type="entry name" value="RAN"/>
    <property type="match status" value="1"/>
</dbReference>
<dbReference type="InterPro" id="IPR001806">
    <property type="entry name" value="Small_GTPase"/>
</dbReference>
<evidence type="ECO:0000313" key="5">
    <source>
        <dbReference type="Proteomes" id="UP001162480"/>
    </source>
</evidence>
<dbReference type="PROSITE" id="PS51419">
    <property type="entry name" value="RAB"/>
    <property type="match status" value="1"/>
</dbReference>
<dbReference type="Gene3D" id="3.40.50.300">
    <property type="entry name" value="P-loop containing nucleotide triphosphate hydrolases"/>
    <property type="match status" value="1"/>
</dbReference>
<keyword evidence="1" id="KW-0547">Nucleotide-binding</keyword>
<dbReference type="NCBIfam" id="TIGR00231">
    <property type="entry name" value="small_GTP"/>
    <property type="match status" value="1"/>
</dbReference>
<dbReference type="CDD" id="cd00154">
    <property type="entry name" value="Rab"/>
    <property type="match status" value="1"/>
</dbReference>
<name>A0AA36BGD9_OCTVU</name>
<keyword evidence="3" id="KW-0449">Lipoprotein</keyword>
<dbReference type="PROSITE" id="PS51421">
    <property type="entry name" value="RAS"/>
    <property type="match status" value="1"/>
</dbReference>
<dbReference type="GO" id="GO:0003924">
    <property type="term" value="F:GTPase activity"/>
    <property type="evidence" value="ECO:0007669"/>
    <property type="project" value="InterPro"/>
</dbReference>
<dbReference type="SUPFAM" id="SSF52540">
    <property type="entry name" value="P-loop containing nucleoside triphosphate hydrolases"/>
    <property type="match status" value="1"/>
</dbReference>
<dbReference type="EMBL" id="OX597827">
    <property type="protein sequence ID" value="CAI9732902.1"/>
    <property type="molecule type" value="Genomic_DNA"/>
</dbReference>
<dbReference type="InterPro" id="IPR050227">
    <property type="entry name" value="Rab"/>
</dbReference>
<dbReference type="SMART" id="SM00174">
    <property type="entry name" value="RHO"/>
    <property type="match status" value="1"/>
</dbReference>
<dbReference type="FunFam" id="3.40.50.300:FF:001129">
    <property type="entry name" value="ras-related protein Rab-44 isoform X2"/>
    <property type="match status" value="1"/>
</dbReference>
<dbReference type="PROSITE" id="PS51417">
    <property type="entry name" value="ARF"/>
    <property type="match status" value="1"/>
</dbReference>
<dbReference type="PRINTS" id="PR00449">
    <property type="entry name" value="RASTRNSFRMNG"/>
</dbReference>
<evidence type="ECO:0000256" key="3">
    <source>
        <dbReference type="ARBA" id="ARBA00023288"/>
    </source>
</evidence>
<dbReference type="SMART" id="SM00175">
    <property type="entry name" value="RAB"/>
    <property type="match status" value="1"/>
</dbReference>
<evidence type="ECO:0000313" key="4">
    <source>
        <dbReference type="EMBL" id="CAI9732902.1"/>
    </source>
</evidence>
<dbReference type="GO" id="GO:0005525">
    <property type="term" value="F:GTP binding"/>
    <property type="evidence" value="ECO:0007669"/>
    <property type="project" value="UniProtKB-KW"/>
</dbReference>
<keyword evidence="2" id="KW-0342">GTP-binding</keyword>
<dbReference type="Proteomes" id="UP001162480">
    <property type="component" value="Chromosome 14"/>
</dbReference>
<dbReference type="PROSITE" id="PS51420">
    <property type="entry name" value="RHO"/>
    <property type="match status" value="1"/>
</dbReference>